<feature type="domain" description="BED-type" evidence="12">
    <location>
        <begin position="46"/>
        <end position="105"/>
    </location>
</feature>
<dbReference type="GO" id="GO:0003677">
    <property type="term" value="F:DNA binding"/>
    <property type="evidence" value="ECO:0007669"/>
    <property type="project" value="UniProtKB-KW"/>
</dbReference>
<name>A0A9R1UNE0_LACSA</name>
<sequence>MLLYDMATPENDKQPIMNDEDELEDNEQKAVENNEQEVVENNPKKRLKSAAWNHFDPIFVDGVRRWAKCVHCKKQLTGRSNDGTTHLKDHYRICVGKNTRDIRQHILVQGQKTVDGKAYMSKYSFDAEVSRDELAKMIIIHDYPLSIVEHYGFRKYIESLQPLFKVPCRNTVKGDIVKVYEDKKCHILKCFEENASRIALTSDMWTTSNQKKGYMAITAHYIDVNWKLQNQIMSFIHVPSPHTADALSQAMMECFLEWNIDNKLSTLRLDNCSTNDAIVDKLLGTLTTSSLILKGRIFHMRCCAHIINLIVQDGFSVIANAIENVRNSVSYWTSSPKRAQDFRLFARQVGVNCQKELLLDCKTRWNSIYMMLSVALEYKEVFNRLSKKDKHYVCLPSEDEWNMASNVSEKLKLFYQVTEKFSGTKYPTSNIFFPLICDMTLSLLSWSVSDNNVIKSMASTMLTKFEKYWNVIHNVMSVAIVLDPRYKLKLINYFFPKLYGNEARSEIMQVRNIITELFEEYKKKHNAKQGASWKRQCETNVFEGRGSTLSKSTWELDFENMLSEYDGLEKTELDDYLAEKLLPNEEGFDILMWWKCNGSKFPILQKIARDILAIPISSVASESAFSMSGNKVTKQRNRLKAETVRALMCSQSWLRKELQARGWAGDGPGISPKSKGEGIRFPASVGDGDGDVDKVINLGMGMGMDGVSLVPNSIGTLTFESPIMPNLARRVLVYASWLIKMPSGPCLIFKPRKKLIGPIELISNLVSISFLNSAVKLGFVEPKMISST</sequence>
<protein>
    <recommendedName>
        <fullName evidence="12">BED-type domain-containing protein</fullName>
    </recommendedName>
</protein>
<dbReference type="InterPro" id="IPR025525">
    <property type="entry name" value="hAT-like_transposase_RNase-H"/>
</dbReference>
<dbReference type="InterPro" id="IPR008906">
    <property type="entry name" value="HATC_C_dom"/>
</dbReference>
<dbReference type="SUPFAM" id="SSF57667">
    <property type="entry name" value="beta-beta-alpha zinc fingers"/>
    <property type="match status" value="1"/>
</dbReference>
<evidence type="ECO:0000259" key="12">
    <source>
        <dbReference type="PROSITE" id="PS50808"/>
    </source>
</evidence>
<dbReference type="SUPFAM" id="SSF140996">
    <property type="entry name" value="Hermes dimerisation domain"/>
    <property type="match status" value="1"/>
</dbReference>
<comment type="subunit">
    <text evidence="2">Homodimer.</text>
</comment>
<keyword evidence="8" id="KW-0804">Transcription</keyword>
<keyword evidence="14" id="KW-1185">Reference proteome</keyword>
<reference evidence="13 14" key="1">
    <citation type="journal article" date="2017" name="Nat. Commun.">
        <title>Genome assembly with in vitro proximity ligation data and whole-genome triplication in lettuce.</title>
        <authorList>
            <person name="Reyes-Chin-Wo S."/>
            <person name="Wang Z."/>
            <person name="Yang X."/>
            <person name="Kozik A."/>
            <person name="Arikit S."/>
            <person name="Song C."/>
            <person name="Xia L."/>
            <person name="Froenicke L."/>
            <person name="Lavelle D.O."/>
            <person name="Truco M.J."/>
            <person name="Xia R."/>
            <person name="Zhu S."/>
            <person name="Xu C."/>
            <person name="Xu H."/>
            <person name="Xu X."/>
            <person name="Cox K."/>
            <person name="Korf I."/>
            <person name="Meyers B.C."/>
            <person name="Michelmore R.W."/>
        </authorList>
    </citation>
    <scope>NUCLEOTIDE SEQUENCE [LARGE SCALE GENOMIC DNA]</scope>
    <source>
        <strain evidence="14">cv. Salinas</strain>
        <tissue evidence="13">Seedlings</tissue>
    </source>
</reference>
<evidence type="ECO:0000256" key="5">
    <source>
        <dbReference type="ARBA" id="ARBA00022833"/>
    </source>
</evidence>
<evidence type="ECO:0000256" key="8">
    <source>
        <dbReference type="ARBA" id="ARBA00023163"/>
    </source>
</evidence>
<gene>
    <name evidence="13" type="ORF">LSAT_V11C800449070</name>
</gene>
<dbReference type="AlphaFoldDB" id="A0A9R1UNE0"/>
<keyword evidence="7" id="KW-0238">DNA-binding</keyword>
<comment type="subcellular location">
    <subcellularLocation>
        <location evidence="1">Nucleus</location>
    </subcellularLocation>
</comment>
<dbReference type="GO" id="GO:0046983">
    <property type="term" value="F:protein dimerization activity"/>
    <property type="evidence" value="ECO:0007669"/>
    <property type="project" value="InterPro"/>
</dbReference>
<dbReference type="Pfam" id="PF05699">
    <property type="entry name" value="Dimer_Tnp_hAT"/>
    <property type="match status" value="1"/>
</dbReference>
<evidence type="ECO:0000256" key="11">
    <source>
        <dbReference type="SAM" id="MobiDB-lite"/>
    </source>
</evidence>
<dbReference type="InterPro" id="IPR003656">
    <property type="entry name" value="Znf_BED"/>
</dbReference>
<proteinExistence type="predicted"/>
<keyword evidence="4 10" id="KW-0863">Zinc-finger</keyword>
<dbReference type="GO" id="GO:0005634">
    <property type="term" value="C:nucleus"/>
    <property type="evidence" value="ECO:0007669"/>
    <property type="project" value="UniProtKB-SubCell"/>
</dbReference>
<dbReference type="Pfam" id="PF02892">
    <property type="entry name" value="zf-BED"/>
    <property type="match status" value="1"/>
</dbReference>
<evidence type="ECO:0000256" key="1">
    <source>
        <dbReference type="ARBA" id="ARBA00004123"/>
    </source>
</evidence>
<keyword evidence="3" id="KW-0479">Metal-binding</keyword>
<dbReference type="Proteomes" id="UP000235145">
    <property type="component" value="Unassembled WGS sequence"/>
</dbReference>
<dbReference type="EMBL" id="NBSK02000008">
    <property type="protein sequence ID" value="KAJ0190576.1"/>
    <property type="molecule type" value="Genomic_DNA"/>
</dbReference>
<evidence type="ECO:0000313" key="13">
    <source>
        <dbReference type="EMBL" id="KAJ0190576.1"/>
    </source>
</evidence>
<keyword evidence="9" id="KW-0539">Nucleus</keyword>
<comment type="caution">
    <text evidence="13">The sequence shown here is derived from an EMBL/GenBank/DDBJ whole genome shotgun (WGS) entry which is preliminary data.</text>
</comment>
<dbReference type="PANTHER" id="PTHR46481:SF11">
    <property type="entry name" value="ZINC FINGER BED DOMAIN-CONTAINING PROTEIN RICESLEEPER 2-LIKE"/>
    <property type="match status" value="1"/>
</dbReference>
<evidence type="ECO:0000256" key="4">
    <source>
        <dbReference type="ARBA" id="ARBA00022771"/>
    </source>
</evidence>
<dbReference type="SUPFAM" id="SSF53098">
    <property type="entry name" value="Ribonuclease H-like"/>
    <property type="match status" value="1"/>
</dbReference>
<organism evidence="13 14">
    <name type="scientific">Lactuca sativa</name>
    <name type="common">Garden lettuce</name>
    <dbReference type="NCBI Taxonomy" id="4236"/>
    <lineage>
        <taxon>Eukaryota</taxon>
        <taxon>Viridiplantae</taxon>
        <taxon>Streptophyta</taxon>
        <taxon>Embryophyta</taxon>
        <taxon>Tracheophyta</taxon>
        <taxon>Spermatophyta</taxon>
        <taxon>Magnoliopsida</taxon>
        <taxon>eudicotyledons</taxon>
        <taxon>Gunneridae</taxon>
        <taxon>Pentapetalae</taxon>
        <taxon>asterids</taxon>
        <taxon>campanulids</taxon>
        <taxon>Asterales</taxon>
        <taxon>Asteraceae</taxon>
        <taxon>Cichorioideae</taxon>
        <taxon>Cichorieae</taxon>
        <taxon>Lactucinae</taxon>
        <taxon>Lactuca</taxon>
    </lineage>
</organism>
<dbReference type="InterPro" id="IPR036236">
    <property type="entry name" value="Znf_C2H2_sf"/>
</dbReference>
<evidence type="ECO:0000313" key="14">
    <source>
        <dbReference type="Proteomes" id="UP000235145"/>
    </source>
</evidence>
<keyword evidence="6" id="KW-0805">Transcription regulation</keyword>
<keyword evidence="5" id="KW-0862">Zinc</keyword>
<dbReference type="PROSITE" id="PS50808">
    <property type="entry name" value="ZF_BED"/>
    <property type="match status" value="1"/>
</dbReference>
<evidence type="ECO:0000256" key="3">
    <source>
        <dbReference type="ARBA" id="ARBA00022723"/>
    </source>
</evidence>
<evidence type="ECO:0000256" key="6">
    <source>
        <dbReference type="ARBA" id="ARBA00023015"/>
    </source>
</evidence>
<dbReference type="PANTHER" id="PTHR46481">
    <property type="entry name" value="ZINC FINGER BED DOMAIN-CONTAINING PROTEIN 4"/>
    <property type="match status" value="1"/>
</dbReference>
<evidence type="ECO:0000256" key="10">
    <source>
        <dbReference type="PROSITE-ProRule" id="PRU00027"/>
    </source>
</evidence>
<dbReference type="InterPro" id="IPR052035">
    <property type="entry name" value="ZnF_BED_domain_contain"/>
</dbReference>
<evidence type="ECO:0000256" key="2">
    <source>
        <dbReference type="ARBA" id="ARBA00011738"/>
    </source>
</evidence>
<dbReference type="GO" id="GO:0008270">
    <property type="term" value="F:zinc ion binding"/>
    <property type="evidence" value="ECO:0007669"/>
    <property type="project" value="UniProtKB-KW"/>
</dbReference>
<evidence type="ECO:0000256" key="9">
    <source>
        <dbReference type="ARBA" id="ARBA00023242"/>
    </source>
</evidence>
<dbReference type="Pfam" id="PF14372">
    <property type="entry name" value="hAT-like_RNase-H"/>
    <property type="match status" value="1"/>
</dbReference>
<dbReference type="SMART" id="SM00614">
    <property type="entry name" value="ZnF_BED"/>
    <property type="match status" value="1"/>
</dbReference>
<evidence type="ECO:0000256" key="7">
    <source>
        <dbReference type="ARBA" id="ARBA00023125"/>
    </source>
</evidence>
<accession>A0A9R1UNE0</accession>
<dbReference type="InterPro" id="IPR012337">
    <property type="entry name" value="RNaseH-like_sf"/>
</dbReference>
<feature type="region of interest" description="Disordered" evidence="11">
    <location>
        <begin position="1"/>
        <end position="35"/>
    </location>
</feature>